<feature type="transmembrane region" description="Helical" evidence="2">
    <location>
        <begin position="202"/>
        <end position="224"/>
    </location>
</feature>
<dbReference type="InterPro" id="IPR048254">
    <property type="entry name" value="CDP_ALCOHOL_P_TRANSF_CS"/>
</dbReference>
<dbReference type="Gene3D" id="1.20.120.1760">
    <property type="match status" value="1"/>
</dbReference>
<feature type="transmembrane region" description="Helical" evidence="2">
    <location>
        <begin position="116"/>
        <end position="136"/>
    </location>
</feature>
<sequence>MSKLPKQNQFFDLSDYGRPIAKVIAGSLKNTVFTPIHVTIAFILSGLIAITCMLNHYYWAAAFFLVLKSILDAADGELARLKKTPSYTGRYLDSVSDIILNLLILITVWHVTNGSILYALLAFFGIQLQGTLYNYYYVILRKKYDGDTTSRIFEDKTPKALKGEKQRNVDILFGLYTLFYGIFDKIIHLIDSGAVTSQNLPNWFMTAVSTFGLGFQLLIIGFMLALGLKTYIIPFFIGYSIFILVFIAVRRLINP</sequence>
<keyword evidence="2" id="KW-0472">Membrane</keyword>
<evidence type="ECO:0000256" key="2">
    <source>
        <dbReference type="SAM" id="Phobius"/>
    </source>
</evidence>
<feature type="transmembrane region" description="Helical" evidence="2">
    <location>
        <begin position="91"/>
        <end position="110"/>
    </location>
</feature>
<dbReference type="GO" id="GO:0016780">
    <property type="term" value="F:phosphotransferase activity, for other substituted phosphate groups"/>
    <property type="evidence" value="ECO:0007669"/>
    <property type="project" value="InterPro"/>
</dbReference>
<keyword evidence="1 3" id="KW-0808">Transferase</keyword>
<dbReference type="EMBL" id="UOEL01000070">
    <property type="protein sequence ID" value="VAW11717.1"/>
    <property type="molecule type" value="Genomic_DNA"/>
</dbReference>
<feature type="transmembrane region" description="Helical" evidence="2">
    <location>
        <begin position="32"/>
        <end position="51"/>
    </location>
</feature>
<protein>
    <submittedName>
        <fullName evidence="3">CDP-alcohol phosphatidyltransferase</fullName>
    </submittedName>
</protein>
<dbReference type="Pfam" id="PF01066">
    <property type="entry name" value="CDP-OH_P_transf"/>
    <property type="match status" value="1"/>
</dbReference>
<evidence type="ECO:0000256" key="1">
    <source>
        <dbReference type="ARBA" id="ARBA00022679"/>
    </source>
</evidence>
<organism evidence="3">
    <name type="scientific">hydrothermal vent metagenome</name>
    <dbReference type="NCBI Taxonomy" id="652676"/>
    <lineage>
        <taxon>unclassified sequences</taxon>
        <taxon>metagenomes</taxon>
        <taxon>ecological metagenomes</taxon>
    </lineage>
</organism>
<feature type="transmembrane region" description="Helical" evidence="2">
    <location>
        <begin position="231"/>
        <end position="253"/>
    </location>
</feature>
<gene>
    <name evidence="3" type="ORF">MNBD_BACTEROID03-205</name>
</gene>
<dbReference type="PROSITE" id="PS00379">
    <property type="entry name" value="CDP_ALCOHOL_P_TRANSF"/>
    <property type="match status" value="1"/>
</dbReference>
<dbReference type="GO" id="GO:0008654">
    <property type="term" value="P:phospholipid biosynthetic process"/>
    <property type="evidence" value="ECO:0007669"/>
    <property type="project" value="InterPro"/>
</dbReference>
<proteinExistence type="predicted"/>
<feature type="transmembrane region" description="Helical" evidence="2">
    <location>
        <begin position="171"/>
        <end position="190"/>
    </location>
</feature>
<name>A0A3B0TEF6_9ZZZZ</name>
<reference evidence="3" key="1">
    <citation type="submission" date="2018-06" db="EMBL/GenBank/DDBJ databases">
        <authorList>
            <person name="Zhirakovskaya E."/>
        </authorList>
    </citation>
    <scope>NUCLEOTIDE SEQUENCE</scope>
</reference>
<evidence type="ECO:0000313" key="3">
    <source>
        <dbReference type="EMBL" id="VAW11717.1"/>
    </source>
</evidence>
<dbReference type="InterPro" id="IPR043130">
    <property type="entry name" value="CDP-OH_PTrfase_TM_dom"/>
</dbReference>
<dbReference type="InterPro" id="IPR000462">
    <property type="entry name" value="CDP-OH_P_trans"/>
</dbReference>
<keyword evidence="2" id="KW-0812">Transmembrane</keyword>
<accession>A0A3B0TEF6</accession>
<keyword evidence="2" id="KW-1133">Transmembrane helix</keyword>
<dbReference type="AlphaFoldDB" id="A0A3B0TEF6"/>
<dbReference type="GO" id="GO:0016020">
    <property type="term" value="C:membrane"/>
    <property type="evidence" value="ECO:0007669"/>
    <property type="project" value="InterPro"/>
</dbReference>